<proteinExistence type="predicted"/>
<comment type="caution">
    <text evidence="1">The sequence shown here is derived from an EMBL/GenBank/DDBJ whole genome shotgun (WGS) entry which is preliminary data.</text>
</comment>
<organism evidence="1 2">
    <name type="scientific">Candidatus Gottesmanbacteria bacterium GW2011_GWC2_39_8</name>
    <dbReference type="NCBI Taxonomy" id="1618450"/>
    <lineage>
        <taxon>Bacteria</taxon>
        <taxon>Candidatus Gottesmaniibacteriota</taxon>
    </lineage>
</organism>
<protein>
    <submittedName>
        <fullName evidence="1">Uncharacterized protein</fullName>
    </submittedName>
</protein>
<reference evidence="1 2" key="1">
    <citation type="journal article" date="2015" name="Nature">
        <title>rRNA introns, odd ribosomes, and small enigmatic genomes across a large radiation of phyla.</title>
        <authorList>
            <person name="Brown C.T."/>
            <person name="Hug L.A."/>
            <person name="Thomas B.C."/>
            <person name="Sharon I."/>
            <person name="Castelle C.J."/>
            <person name="Singh A."/>
            <person name="Wilkins M.J."/>
            <person name="Williams K.H."/>
            <person name="Banfield J.F."/>
        </authorList>
    </citation>
    <scope>NUCLEOTIDE SEQUENCE [LARGE SCALE GENOMIC DNA]</scope>
</reference>
<gene>
    <name evidence="1" type="ORF">UT63_C0016G0017</name>
</gene>
<dbReference type="Proteomes" id="UP000034539">
    <property type="component" value="Unassembled WGS sequence"/>
</dbReference>
<evidence type="ECO:0000313" key="1">
    <source>
        <dbReference type="EMBL" id="KKR33478.1"/>
    </source>
</evidence>
<accession>A0A0G0PZY3</accession>
<name>A0A0G0PZY3_9BACT</name>
<dbReference type="EMBL" id="LBXN01000016">
    <property type="protein sequence ID" value="KKR33478.1"/>
    <property type="molecule type" value="Genomic_DNA"/>
</dbReference>
<evidence type="ECO:0000313" key="2">
    <source>
        <dbReference type="Proteomes" id="UP000034539"/>
    </source>
</evidence>
<dbReference type="AlphaFoldDB" id="A0A0G0PZY3"/>
<sequence>MGAKQILNKIKNADAVFQIGDERVVVEIKSEDINKGKSFKEIVGEFKKASKENLLSE</sequence>